<dbReference type="EMBL" id="LGRX02000299">
    <property type="protein sequence ID" value="KAK3288944.1"/>
    <property type="molecule type" value="Genomic_DNA"/>
</dbReference>
<dbReference type="AlphaFoldDB" id="A0AAE0H2Z7"/>
<evidence type="ECO:0000256" key="3">
    <source>
        <dbReference type="ARBA" id="ARBA00022989"/>
    </source>
</evidence>
<feature type="domain" description="Sugar phosphate transporter" evidence="6">
    <location>
        <begin position="110"/>
        <end position="382"/>
    </location>
</feature>
<dbReference type="Pfam" id="PF03151">
    <property type="entry name" value="TPT"/>
    <property type="match status" value="1"/>
</dbReference>
<evidence type="ECO:0000256" key="2">
    <source>
        <dbReference type="ARBA" id="ARBA00022692"/>
    </source>
</evidence>
<dbReference type="InterPro" id="IPR050186">
    <property type="entry name" value="TPT_transporter"/>
</dbReference>
<feature type="transmembrane region" description="Helical" evidence="5">
    <location>
        <begin position="323"/>
        <end position="340"/>
    </location>
</feature>
<keyword evidence="8" id="KW-1185">Reference proteome</keyword>
<feature type="transmembrane region" description="Helical" evidence="5">
    <location>
        <begin position="287"/>
        <end position="311"/>
    </location>
</feature>
<reference evidence="7 8" key="1">
    <citation type="journal article" date="2015" name="Genome Biol. Evol.">
        <title>Comparative Genomics of a Bacterivorous Green Alga Reveals Evolutionary Causalities and Consequences of Phago-Mixotrophic Mode of Nutrition.</title>
        <authorList>
            <person name="Burns J.A."/>
            <person name="Paasch A."/>
            <person name="Narechania A."/>
            <person name="Kim E."/>
        </authorList>
    </citation>
    <scope>NUCLEOTIDE SEQUENCE [LARGE SCALE GENOMIC DNA]</scope>
    <source>
        <strain evidence="7 8">PLY_AMNH</strain>
    </source>
</reference>
<feature type="transmembrane region" description="Helical" evidence="5">
    <location>
        <begin position="179"/>
        <end position="198"/>
    </location>
</feature>
<evidence type="ECO:0000256" key="4">
    <source>
        <dbReference type="ARBA" id="ARBA00023136"/>
    </source>
</evidence>
<evidence type="ECO:0000259" key="6">
    <source>
        <dbReference type="Pfam" id="PF03151"/>
    </source>
</evidence>
<dbReference type="PANTHER" id="PTHR11132">
    <property type="entry name" value="SOLUTE CARRIER FAMILY 35"/>
    <property type="match status" value="1"/>
</dbReference>
<dbReference type="SUPFAM" id="SSF103481">
    <property type="entry name" value="Multidrug resistance efflux transporter EmrE"/>
    <property type="match status" value="1"/>
</dbReference>
<evidence type="ECO:0000313" key="7">
    <source>
        <dbReference type="EMBL" id="KAK3288944.1"/>
    </source>
</evidence>
<name>A0AAE0H2Z7_9CHLO</name>
<feature type="transmembrane region" description="Helical" evidence="5">
    <location>
        <begin position="104"/>
        <end position="124"/>
    </location>
</feature>
<sequence length="401" mass="43185">MTAMTTMSSCVRICATRQRQSSRFSETQGVQRVRTPVFRHGGVKLARSGAFGTFSSSENKPGSFSPKSRNIKRTGNVINAASTAVAETGDESEENSGPTLKTQIIGLATMAVLGFMWYGGNIYFNILNKQVLKAFMYPISCTCVYLGVNALAGVIGWTTGVLEKPQLKEGQLKAFLPMALFHTMGNLLMMMSLGMVAVSFTHTIKACEPFFLVATSATVLGQLPSINLMLSLVPIVLGVSIASMTELSFNWLGFWTAIGSNVASALRNTYSKNYMGDKRGDLSSLNLLTIISAQSCLMCIPIALYFEGLVFLPSSAAMAGLDYWKTVSSVIVAGAMMTLYQQTSYSILAKCTPVTHSVMNSVKRVAVIVASVLFFRNPVGTRELAFEVASALAIQAPESSF</sequence>
<evidence type="ECO:0000256" key="5">
    <source>
        <dbReference type="SAM" id="Phobius"/>
    </source>
</evidence>
<proteinExistence type="predicted"/>
<comment type="subcellular location">
    <subcellularLocation>
        <location evidence="1">Membrane</location>
        <topology evidence="1">Multi-pass membrane protein</topology>
    </subcellularLocation>
</comment>
<dbReference type="InterPro" id="IPR004853">
    <property type="entry name" value="Sugar_P_trans_dom"/>
</dbReference>
<protein>
    <recommendedName>
        <fullName evidence="6">Sugar phosphate transporter domain-containing protein</fullName>
    </recommendedName>
</protein>
<evidence type="ECO:0000313" key="8">
    <source>
        <dbReference type="Proteomes" id="UP001190700"/>
    </source>
</evidence>
<feature type="transmembrane region" description="Helical" evidence="5">
    <location>
        <begin position="249"/>
        <end position="266"/>
    </location>
</feature>
<dbReference type="InterPro" id="IPR037185">
    <property type="entry name" value="EmrE-like"/>
</dbReference>
<feature type="transmembrane region" description="Helical" evidence="5">
    <location>
        <begin position="210"/>
        <end position="237"/>
    </location>
</feature>
<keyword evidence="3 5" id="KW-1133">Transmembrane helix</keyword>
<organism evidence="7 8">
    <name type="scientific">Cymbomonas tetramitiformis</name>
    <dbReference type="NCBI Taxonomy" id="36881"/>
    <lineage>
        <taxon>Eukaryota</taxon>
        <taxon>Viridiplantae</taxon>
        <taxon>Chlorophyta</taxon>
        <taxon>Pyramimonadophyceae</taxon>
        <taxon>Pyramimonadales</taxon>
        <taxon>Pyramimonadaceae</taxon>
        <taxon>Cymbomonas</taxon>
    </lineage>
</organism>
<dbReference type="GO" id="GO:0016020">
    <property type="term" value="C:membrane"/>
    <property type="evidence" value="ECO:0007669"/>
    <property type="project" value="UniProtKB-SubCell"/>
</dbReference>
<evidence type="ECO:0000256" key="1">
    <source>
        <dbReference type="ARBA" id="ARBA00004141"/>
    </source>
</evidence>
<gene>
    <name evidence="7" type="ORF">CYMTET_3599</name>
</gene>
<accession>A0AAE0H2Z7</accession>
<keyword evidence="2 5" id="KW-0812">Transmembrane</keyword>
<comment type="caution">
    <text evidence="7">The sequence shown here is derived from an EMBL/GenBank/DDBJ whole genome shotgun (WGS) entry which is preliminary data.</text>
</comment>
<keyword evidence="4 5" id="KW-0472">Membrane</keyword>
<dbReference type="Proteomes" id="UP001190700">
    <property type="component" value="Unassembled WGS sequence"/>
</dbReference>
<feature type="transmembrane region" description="Helical" evidence="5">
    <location>
        <begin position="136"/>
        <end position="159"/>
    </location>
</feature>